<dbReference type="PANTHER" id="PTHR14647">
    <property type="entry name" value="GALACTOSE-3-O-SULFOTRANSFERASE"/>
    <property type="match status" value="1"/>
</dbReference>
<evidence type="ECO:0000256" key="6">
    <source>
        <dbReference type="ARBA" id="ARBA00023034"/>
    </source>
</evidence>
<evidence type="ECO:0000256" key="1">
    <source>
        <dbReference type="ARBA" id="ARBA00004323"/>
    </source>
</evidence>
<protein>
    <submittedName>
        <fullName evidence="10">G3ST4 sulfotransferase</fullName>
    </submittedName>
</protein>
<feature type="non-terminal residue" evidence="10">
    <location>
        <position position="1"/>
    </location>
</feature>
<evidence type="ECO:0000256" key="7">
    <source>
        <dbReference type="ARBA" id="ARBA00023136"/>
    </source>
</evidence>
<name>A0A7L0AAU3_9CORV</name>
<keyword evidence="5" id="KW-1133">Transmembrane helix</keyword>
<evidence type="ECO:0000256" key="8">
    <source>
        <dbReference type="ARBA" id="ARBA00023180"/>
    </source>
</evidence>
<keyword evidence="9" id="KW-0175">Coiled coil</keyword>
<evidence type="ECO:0000256" key="2">
    <source>
        <dbReference type="ARBA" id="ARBA00022679"/>
    </source>
</evidence>
<keyword evidence="3" id="KW-0812">Transmembrane</keyword>
<dbReference type="GO" id="GO:0001733">
    <property type="term" value="F:galactosylceramide sulfotransferase activity"/>
    <property type="evidence" value="ECO:0007669"/>
    <property type="project" value="InterPro"/>
</dbReference>
<keyword evidence="7" id="KW-0472">Membrane</keyword>
<dbReference type="GO" id="GO:0009247">
    <property type="term" value="P:glycolipid biosynthetic process"/>
    <property type="evidence" value="ECO:0007669"/>
    <property type="project" value="InterPro"/>
</dbReference>
<reference evidence="10 11" key="1">
    <citation type="submission" date="2019-09" db="EMBL/GenBank/DDBJ databases">
        <title>Bird 10,000 Genomes (B10K) Project - Family phase.</title>
        <authorList>
            <person name="Zhang G."/>
        </authorList>
    </citation>
    <scope>NUCLEOTIDE SEQUENCE [LARGE SCALE GENOMIC DNA]</scope>
    <source>
        <strain evidence="10">B10K-DU-001-48</strain>
        <tissue evidence="10">Muscle</tissue>
    </source>
</reference>
<keyword evidence="4" id="KW-0735">Signal-anchor</keyword>
<dbReference type="GO" id="GO:0000139">
    <property type="term" value="C:Golgi membrane"/>
    <property type="evidence" value="ECO:0007669"/>
    <property type="project" value="UniProtKB-SubCell"/>
</dbReference>
<dbReference type="EMBL" id="VXAD01014442">
    <property type="protein sequence ID" value="NXJ31114.1"/>
    <property type="molecule type" value="Genomic_DNA"/>
</dbReference>
<keyword evidence="11" id="KW-1185">Reference proteome</keyword>
<evidence type="ECO:0000256" key="9">
    <source>
        <dbReference type="SAM" id="Coils"/>
    </source>
</evidence>
<comment type="caution">
    <text evidence="10">The sequence shown here is derived from an EMBL/GenBank/DDBJ whole genome shotgun (WGS) entry which is preliminary data.</text>
</comment>
<sequence length="136" mass="15454">SRDSPGEISPSQKRRLRAWNSLDWALYSHLNRSFWRKAEEFGLARLREEVARLRQRREFLAGRCLKGGGPVPAQAIPDGNLRPFQPPGGGKILGFALREGLGEEERELCSRMAMPELQYKDLLERRQFGAKNGSFG</sequence>
<gene>
    <name evidence="10" type="primary">Gal3st4</name>
    <name evidence="10" type="ORF">DICMEG_R16093</name>
</gene>
<dbReference type="PANTHER" id="PTHR14647:SF57">
    <property type="entry name" value="GALACTOSE-3-O-SULFOTRANSFERASE 4"/>
    <property type="match status" value="1"/>
</dbReference>
<proteinExistence type="predicted"/>
<dbReference type="Pfam" id="PF06990">
    <property type="entry name" value="Gal-3-0_sulfotr"/>
    <property type="match status" value="1"/>
</dbReference>
<comment type="subcellular location">
    <subcellularLocation>
        <location evidence="1">Golgi apparatus membrane</location>
        <topology evidence="1">Single-pass type II membrane protein</topology>
    </subcellularLocation>
</comment>
<dbReference type="AlphaFoldDB" id="A0A7L0AAU3"/>
<evidence type="ECO:0000313" key="10">
    <source>
        <dbReference type="EMBL" id="NXJ31114.1"/>
    </source>
</evidence>
<dbReference type="InterPro" id="IPR009729">
    <property type="entry name" value="Gal-3-0_sulfotransfrase"/>
</dbReference>
<evidence type="ECO:0000256" key="5">
    <source>
        <dbReference type="ARBA" id="ARBA00022989"/>
    </source>
</evidence>
<keyword evidence="2 10" id="KW-0808">Transferase</keyword>
<accession>A0A7L0AAU3</accession>
<organism evidence="10 11">
    <name type="scientific">Dicrurus megarhynchus</name>
    <dbReference type="NCBI Taxonomy" id="450177"/>
    <lineage>
        <taxon>Eukaryota</taxon>
        <taxon>Metazoa</taxon>
        <taxon>Chordata</taxon>
        <taxon>Craniata</taxon>
        <taxon>Vertebrata</taxon>
        <taxon>Euteleostomi</taxon>
        <taxon>Archelosauria</taxon>
        <taxon>Archosauria</taxon>
        <taxon>Dinosauria</taxon>
        <taxon>Saurischia</taxon>
        <taxon>Theropoda</taxon>
        <taxon>Coelurosauria</taxon>
        <taxon>Aves</taxon>
        <taxon>Neognathae</taxon>
        <taxon>Neoaves</taxon>
        <taxon>Telluraves</taxon>
        <taxon>Australaves</taxon>
        <taxon>Passeriformes</taxon>
        <taxon>Corvoidea</taxon>
        <taxon>Dicruridae</taxon>
        <taxon>Dicrurus</taxon>
    </lineage>
</organism>
<keyword evidence="8" id="KW-0325">Glycoprotein</keyword>
<feature type="coiled-coil region" evidence="9">
    <location>
        <begin position="36"/>
        <end position="63"/>
    </location>
</feature>
<dbReference type="Proteomes" id="UP000537234">
    <property type="component" value="Unassembled WGS sequence"/>
</dbReference>
<evidence type="ECO:0000313" key="11">
    <source>
        <dbReference type="Proteomes" id="UP000537234"/>
    </source>
</evidence>
<evidence type="ECO:0000256" key="4">
    <source>
        <dbReference type="ARBA" id="ARBA00022968"/>
    </source>
</evidence>
<keyword evidence="6" id="KW-0333">Golgi apparatus</keyword>
<feature type="non-terminal residue" evidence="10">
    <location>
        <position position="136"/>
    </location>
</feature>
<evidence type="ECO:0000256" key="3">
    <source>
        <dbReference type="ARBA" id="ARBA00022692"/>
    </source>
</evidence>